<evidence type="ECO:0000313" key="4">
    <source>
        <dbReference type="Proteomes" id="UP000000763"/>
    </source>
</evidence>
<dbReference type="AlphaFoldDB" id="Q7EYG5"/>
<reference evidence="4" key="4">
    <citation type="journal article" date="2008" name="Nucleic Acids Res.">
        <title>The rice annotation project database (RAP-DB): 2008 update.</title>
        <authorList>
            <consortium name="The rice annotation project (RAP)"/>
        </authorList>
    </citation>
    <scope>GENOME REANNOTATION</scope>
    <source>
        <strain evidence="4">cv. Nipponbare</strain>
    </source>
</reference>
<proteinExistence type="predicted"/>
<evidence type="ECO:0000313" key="3">
    <source>
        <dbReference type="EMBL" id="BAC99770.1"/>
    </source>
</evidence>
<reference evidence="2" key="1">
    <citation type="submission" date="2001-07" db="EMBL/GenBank/DDBJ databases">
        <title>Oryza sativa nipponbare(GA3) genomic DNA, chromosome 8, BAC clone:OJ1066_B03.</title>
        <authorList>
            <person name="Sasaki T."/>
            <person name="Matsumoto T."/>
            <person name="Yamamoto K."/>
        </authorList>
    </citation>
    <scope>NUCLEOTIDE SEQUENCE</scope>
</reference>
<evidence type="ECO:0000256" key="1">
    <source>
        <dbReference type="SAM" id="MobiDB-lite"/>
    </source>
</evidence>
<dbReference type="EMBL" id="AP005467">
    <property type="protein sequence ID" value="BAC99770.1"/>
    <property type="molecule type" value="Genomic_DNA"/>
</dbReference>
<organism evidence="3 4">
    <name type="scientific">Oryza sativa subsp. japonica</name>
    <name type="common">Rice</name>
    <dbReference type="NCBI Taxonomy" id="39947"/>
    <lineage>
        <taxon>Eukaryota</taxon>
        <taxon>Viridiplantae</taxon>
        <taxon>Streptophyta</taxon>
        <taxon>Embryophyta</taxon>
        <taxon>Tracheophyta</taxon>
        <taxon>Spermatophyta</taxon>
        <taxon>Magnoliopsida</taxon>
        <taxon>Liliopsida</taxon>
        <taxon>Poales</taxon>
        <taxon>Poaceae</taxon>
        <taxon>BOP clade</taxon>
        <taxon>Oryzoideae</taxon>
        <taxon>Oryzeae</taxon>
        <taxon>Oryzinae</taxon>
        <taxon>Oryza</taxon>
        <taxon>Oryza sativa</taxon>
    </lineage>
</organism>
<name>Q7EYG5_ORYSJ</name>
<sequence length="191" mass="20051">MDTWTKGEDGGGGGERSCWGRWLHRNDSEKKGPLHEKFDNWLLRQTAGIGEEERWLGGAVEAGGGATVRSLQRQTRIGRSVTRKMGGAAGIGERGDGRGAWWKPAAARWRIRRDWGRGGSTGRVRWRRRRVMARSASASAARGAPLLGPCGGARTGEELGALREVVARLRGGGGGGGGGGGTGGGGGPRRG</sequence>
<reference evidence="3" key="2">
    <citation type="submission" date="2002-06" db="EMBL/GenBank/DDBJ databases">
        <title>Oryza sativa nipponbare(GA3) genomic DNA, chromosome 8, BAC clone:OJ1349_D05.</title>
        <authorList>
            <person name="Sasaki T."/>
            <person name="Matsumoto T."/>
            <person name="Katayose Y."/>
        </authorList>
    </citation>
    <scope>NUCLEOTIDE SEQUENCE</scope>
</reference>
<gene>
    <name evidence="3" type="primary">OJ1349_D05.132</name>
    <name evidence="2" type="synonym">OJ1066_B03.111</name>
</gene>
<evidence type="ECO:0000313" key="2">
    <source>
        <dbReference type="EMBL" id="BAC99419.1"/>
    </source>
</evidence>
<dbReference type="Proteomes" id="UP000000763">
    <property type="component" value="Chromosome 8"/>
</dbReference>
<accession>Q7EYG5</accession>
<feature type="region of interest" description="Disordered" evidence="1">
    <location>
        <begin position="169"/>
        <end position="191"/>
    </location>
</feature>
<feature type="region of interest" description="Disordered" evidence="1">
    <location>
        <begin position="1"/>
        <end position="20"/>
    </location>
</feature>
<reference evidence="4" key="3">
    <citation type="journal article" date="2005" name="Nature">
        <title>The map-based sequence of the rice genome.</title>
        <authorList>
            <consortium name="International rice genome sequencing project (IRGSP)"/>
            <person name="Matsumoto T."/>
            <person name="Wu J."/>
            <person name="Kanamori H."/>
            <person name="Katayose Y."/>
            <person name="Fujisawa M."/>
            <person name="Namiki N."/>
            <person name="Mizuno H."/>
            <person name="Yamamoto K."/>
            <person name="Antonio B.A."/>
            <person name="Baba T."/>
            <person name="Sakata K."/>
            <person name="Nagamura Y."/>
            <person name="Aoki H."/>
            <person name="Arikawa K."/>
            <person name="Arita K."/>
            <person name="Bito T."/>
            <person name="Chiden Y."/>
            <person name="Fujitsuka N."/>
            <person name="Fukunaka R."/>
            <person name="Hamada M."/>
            <person name="Harada C."/>
            <person name="Hayashi A."/>
            <person name="Hijishita S."/>
            <person name="Honda M."/>
            <person name="Hosokawa S."/>
            <person name="Ichikawa Y."/>
            <person name="Idonuma A."/>
            <person name="Iijima M."/>
            <person name="Ikeda M."/>
            <person name="Ikeno M."/>
            <person name="Ito K."/>
            <person name="Ito S."/>
            <person name="Ito T."/>
            <person name="Ito Y."/>
            <person name="Ito Y."/>
            <person name="Iwabuchi A."/>
            <person name="Kamiya K."/>
            <person name="Karasawa W."/>
            <person name="Kurita K."/>
            <person name="Katagiri S."/>
            <person name="Kikuta A."/>
            <person name="Kobayashi H."/>
            <person name="Kobayashi N."/>
            <person name="Machita K."/>
            <person name="Maehara T."/>
            <person name="Masukawa M."/>
            <person name="Mizubayashi T."/>
            <person name="Mukai Y."/>
            <person name="Nagasaki H."/>
            <person name="Nagata Y."/>
            <person name="Naito S."/>
            <person name="Nakashima M."/>
            <person name="Nakama Y."/>
            <person name="Nakamichi Y."/>
            <person name="Nakamura M."/>
            <person name="Meguro A."/>
            <person name="Negishi M."/>
            <person name="Ohta I."/>
            <person name="Ohta T."/>
            <person name="Okamoto M."/>
            <person name="Ono N."/>
            <person name="Saji S."/>
            <person name="Sakaguchi M."/>
            <person name="Sakai K."/>
            <person name="Shibata M."/>
            <person name="Shimokawa T."/>
            <person name="Song J."/>
            <person name="Takazaki Y."/>
            <person name="Terasawa K."/>
            <person name="Tsugane M."/>
            <person name="Tsuji K."/>
            <person name="Ueda S."/>
            <person name="Waki K."/>
            <person name="Yamagata H."/>
            <person name="Yamamoto M."/>
            <person name="Yamamoto S."/>
            <person name="Yamane H."/>
            <person name="Yoshiki S."/>
            <person name="Yoshihara R."/>
            <person name="Yukawa K."/>
            <person name="Zhong H."/>
            <person name="Yano M."/>
            <person name="Yuan Q."/>
            <person name="Ouyang S."/>
            <person name="Liu J."/>
            <person name="Jones K.M."/>
            <person name="Gansberger K."/>
            <person name="Moffat K."/>
            <person name="Hill J."/>
            <person name="Bera J."/>
            <person name="Fadrosh D."/>
            <person name="Jin S."/>
            <person name="Johri S."/>
            <person name="Kim M."/>
            <person name="Overton L."/>
            <person name="Reardon M."/>
            <person name="Tsitrin T."/>
            <person name="Vuong H."/>
            <person name="Weaver B."/>
            <person name="Ciecko A."/>
            <person name="Tallon L."/>
            <person name="Jackson J."/>
            <person name="Pai G."/>
            <person name="Aken S.V."/>
            <person name="Utterback T."/>
            <person name="Reidmuller S."/>
            <person name="Feldblyum T."/>
            <person name="Hsiao J."/>
            <person name="Zismann V."/>
            <person name="Iobst S."/>
            <person name="de Vazeille A.R."/>
            <person name="Buell C.R."/>
            <person name="Ying K."/>
            <person name="Li Y."/>
            <person name="Lu T."/>
            <person name="Huang Y."/>
            <person name="Zhao Q."/>
            <person name="Feng Q."/>
            <person name="Zhang L."/>
            <person name="Zhu J."/>
            <person name="Weng Q."/>
            <person name="Mu J."/>
            <person name="Lu Y."/>
            <person name="Fan D."/>
            <person name="Liu Y."/>
            <person name="Guan J."/>
            <person name="Zhang Y."/>
            <person name="Yu S."/>
            <person name="Liu X."/>
            <person name="Zhang Y."/>
            <person name="Hong G."/>
            <person name="Han B."/>
            <person name="Choisne N."/>
            <person name="Demange N."/>
            <person name="Orjeda G."/>
            <person name="Samain S."/>
            <person name="Cattolico L."/>
            <person name="Pelletier E."/>
            <person name="Couloux A."/>
            <person name="Segurens B."/>
            <person name="Wincker P."/>
            <person name="D'Hont A."/>
            <person name="Scarpelli C."/>
            <person name="Weissenbach J."/>
            <person name="Salanoubat M."/>
            <person name="Quetier F."/>
            <person name="Yu Y."/>
            <person name="Kim H.R."/>
            <person name="Rambo T."/>
            <person name="Currie J."/>
            <person name="Collura K."/>
            <person name="Luo M."/>
            <person name="Yang T."/>
            <person name="Ammiraju J.S.S."/>
            <person name="Engler F."/>
            <person name="Soderlund C."/>
            <person name="Wing R.A."/>
            <person name="Palmer L.E."/>
            <person name="de la Bastide M."/>
            <person name="Spiegel L."/>
            <person name="Nascimento L."/>
            <person name="Zutavern T."/>
            <person name="O'Shaughnessy A."/>
            <person name="Dike S."/>
            <person name="Dedhia N."/>
            <person name="Preston R."/>
            <person name="Balija V."/>
            <person name="McCombie W.R."/>
            <person name="Chow T."/>
            <person name="Chen H."/>
            <person name="Chung M."/>
            <person name="Chen C."/>
            <person name="Shaw J."/>
            <person name="Wu H."/>
            <person name="Hsiao K."/>
            <person name="Chao Y."/>
            <person name="Chu M."/>
            <person name="Cheng C."/>
            <person name="Hour A."/>
            <person name="Lee P."/>
            <person name="Lin S."/>
            <person name="Lin Y."/>
            <person name="Liou J."/>
            <person name="Liu S."/>
            <person name="Hsing Y."/>
            <person name="Raghuvanshi S."/>
            <person name="Mohanty A."/>
            <person name="Bharti A.K."/>
            <person name="Gaur A."/>
            <person name="Gupta V."/>
            <person name="Kumar D."/>
            <person name="Ravi V."/>
            <person name="Vij S."/>
            <person name="Kapur A."/>
            <person name="Khurana P."/>
            <person name="Khurana P."/>
            <person name="Khurana J.P."/>
            <person name="Tyagi A.K."/>
            <person name="Gaikwad K."/>
            <person name="Singh A."/>
            <person name="Dalal V."/>
            <person name="Srivastava S."/>
            <person name="Dixit A."/>
            <person name="Pal A.K."/>
            <person name="Ghazi I.A."/>
            <person name="Yadav M."/>
            <person name="Pandit A."/>
            <person name="Bhargava A."/>
            <person name="Sureshbabu K."/>
            <person name="Batra K."/>
            <person name="Sharma T.R."/>
            <person name="Mohapatra T."/>
            <person name="Singh N.K."/>
            <person name="Messing J."/>
            <person name="Nelson A.B."/>
            <person name="Fuks G."/>
            <person name="Kavchok S."/>
            <person name="Keizer G."/>
            <person name="Linton E."/>
            <person name="Llaca V."/>
            <person name="Song R."/>
            <person name="Tanyolac B."/>
            <person name="Young S."/>
            <person name="Ho-Il K."/>
            <person name="Hahn J.H."/>
            <person name="Sangsakoo G."/>
            <person name="Vanavichit A."/>
            <person name="de Mattos Luiz.A.T."/>
            <person name="Zimmer P.D."/>
            <person name="Malone G."/>
            <person name="Dellagostin O."/>
            <person name="de Oliveira A.C."/>
            <person name="Bevan M."/>
            <person name="Bancroft I."/>
            <person name="Minx P."/>
            <person name="Cordum H."/>
            <person name="Wilson R."/>
            <person name="Cheng Z."/>
            <person name="Jin W."/>
            <person name="Jiang J."/>
            <person name="Leong S.A."/>
            <person name="Iwama H."/>
            <person name="Gojobori T."/>
            <person name="Itoh T."/>
            <person name="Niimura Y."/>
            <person name="Fujii Y."/>
            <person name="Habara T."/>
            <person name="Sakai H."/>
            <person name="Sato Y."/>
            <person name="Wilson G."/>
            <person name="Kumar K."/>
            <person name="McCouch S."/>
            <person name="Juretic N."/>
            <person name="Hoen D."/>
            <person name="Wright S."/>
            <person name="Bruskiewich R."/>
            <person name="Bureau T."/>
            <person name="Miyao A."/>
            <person name="Hirochika H."/>
            <person name="Nishikawa T."/>
            <person name="Kadowaki K."/>
            <person name="Sugiura M."/>
            <person name="Burr B."/>
            <person name="Sasaki T."/>
        </authorList>
    </citation>
    <scope>NUCLEOTIDE SEQUENCE [LARGE SCALE GENOMIC DNA]</scope>
    <source>
        <strain evidence="4">cv. Nipponbare</strain>
    </source>
</reference>
<dbReference type="EMBL" id="AP003940">
    <property type="protein sequence ID" value="BAC99419.1"/>
    <property type="molecule type" value="Genomic_DNA"/>
</dbReference>
<feature type="compositionally biased region" description="Gly residues" evidence="1">
    <location>
        <begin position="170"/>
        <end position="191"/>
    </location>
</feature>
<protein>
    <submittedName>
        <fullName evidence="3">Uncharacterized protein</fullName>
    </submittedName>
</protein>